<dbReference type="EMBL" id="FWYF01000001">
    <property type="protein sequence ID" value="SMD32218.1"/>
    <property type="molecule type" value="Genomic_DNA"/>
</dbReference>
<gene>
    <name evidence="1" type="ORF">SAMN04488029_0561</name>
</gene>
<reference evidence="1 2" key="1">
    <citation type="submission" date="2017-04" db="EMBL/GenBank/DDBJ databases">
        <authorList>
            <person name="Afonso C.L."/>
            <person name="Miller P.J."/>
            <person name="Scott M.A."/>
            <person name="Spackman E."/>
            <person name="Goraichik I."/>
            <person name="Dimitrov K.M."/>
            <person name="Suarez D.L."/>
            <person name="Swayne D.E."/>
        </authorList>
    </citation>
    <scope>NUCLEOTIDE SEQUENCE [LARGE SCALE GENOMIC DNA]</scope>
    <source>
        <strain evidence="1 2">DSM 26133</strain>
    </source>
</reference>
<name>A0A1W2G795_REIFA</name>
<accession>A0A1W2G795</accession>
<dbReference type="RefSeq" id="WP_084370895.1">
    <property type="nucleotide sequence ID" value="NZ_FWYF01000001.1"/>
</dbReference>
<proteinExistence type="predicted"/>
<dbReference type="AlphaFoldDB" id="A0A1W2G795"/>
<evidence type="ECO:0000313" key="1">
    <source>
        <dbReference type="EMBL" id="SMD32218.1"/>
    </source>
</evidence>
<organism evidence="1 2">
    <name type="scientific">Reichenbachiella faecimaris</name>
    <dbReference type="NCBI Taxonomy" id="692418"/>
    <lineage>
        <taxon>Bacteria</taxon>
        <taxon>Pseudomonadati</taxon>
        <taxon>Bacteroidota</taxon>
        <taxon>Cytophagia</taxon>
        <taxon>Cytophagales</taxon>
        <taxon>Reichenbachiellaceae</taxon>
        <taxon>Reichenbachiella</taxon>
    </lineage>
</organism>
<protein>
    <submittedName>
        <fullName evidence="1">Uncharacterized protein</fullName>
    </submittedName>
</protein>
<dbReference type="OrthoDB" id="982359at2"/>
<sequence length="124" mass="14441">MTFVHPTITIRLAPEIEENCLMFQFENKFTIDASVQATKYWSSVFESDKSSLYSFIWDCSQMSGFEPSARKEWYRAMKLYKHRVSHITIISPNILIRGAARVMMEVFGVKSKMLKSREELKTSA</sequence>
<keyword evidence="2" id="KW-1185">Reference proteome</keyword>
<dbReference type="Proteomes" id="UP000192472">
    <property type="component" value="Unassembled WGS sequence"/>
</dbReference>
<evidence type="ECO:0000313" key="2">
    <source>
        <dbReference type="Proteomes" id="UP000192472"/>
    </source>
</evidence>